<evidence type="ECO:0000313" key="3">
    <source>
        <dbReference type="EMBL" id="CUH78737.1"/>
    </source>
</evidence>
<dbReference type="PANTHER" id="PTHR46401">
    <property type="entry name" value="GLYCOSYLTRANSFERASE WBBK-RELATED"/>
    <property type="match status" value="1"/>
</dbReference>
<dbReference type="SUPFAM" id="SSF53756">
    <property type="entry name" value="UDP-Glycosyltransferase/glycogen phosphorylase"/>
    <property type="match status" value="1"/>
</dbReference>
<dbReference type="OrthoDB" id="9790710at2"/>
<dbReference type="PANTHER" id="PTHR46401:SF2">
    <property type="entry name" value="GLYCOSYLTRANSFERASE WBBK-RELATED"/>
    <property type="match status" value="1"/>
</dbReference>
<dbReference type="AlphaFoldDB" id="A0A0N7LZV7"/>
<sequence>MTFRTMRRLYINGRFLGGAPTAVNMVARDLSLALCRAESDWDVRLVVPSAQMQAAAGLGVAYQVLGRHDGIRWEQTELPKLSGKGVVAGFFNTVPVLGRGYVTLLHDAHVYTTPQSYSRATVLWRRLLLHRAAAVGNFILTPSVYSRDQLLAQKVGDKDQYGVACNGISPLPAKIDRDFPRRLGLSCKDYALGVGNLMPHKNMDFLFKVFAQQTLSEVPLVLFGNTTREDFEQAGFVLPKNIVFAGRVSDAERAGLYENALATLVPSLEEGFGLPALEAMQAGSVPIVAKRGALPEVVGNAGIVLPVDRPAVWSDALLRLRAEPELRHHLEEAGQARAATQTWEAAAQSVLGHLEVWFHRKTQSASAVEAAFEQSRTGAEQAKGRLS</sequence>
<keyword evidence="1 3" id="KW-0808">Transferase</keyword>
<keyword evidence="4" id="KW-1185">Reference proteome</keyword>
<dbReference type="Gene3D" id="3.40.50.2000">
    <property type="entry name" value="Glycogen Phosphorylase B"/>
    <property type="match status" value="2"/>
</dbReference>
<dbReference type="GO" id="GO:0009103">
    <property type="term" value="P:lipopolysaccharide biosynthetic process"/>
    <property type="evidence" value="ECO:0007669"/>
    <property type="project" value="TreeGrafter"/>
</dbReference>
<name>A0A0N7LZV7_9RHOB</name>
<dbReference type="Proteomes" id="UP000052022">
    <property type="component" value="Unassembled WGS sequence"/>
</dbReference>
<reference evidence="3 4" key="1">
    <citation type="submission" date="2015-09" db="EMBL/GenBank/DDBJ databases">
        <authorList>
            <consortium name="Swine Surveillance"/>
        </authorList>
    </citation>
    <scope>NUCLEOTIDE SEQUENCE [LARGE SCALE GENOMIC DNA]</scope>
    <source>
        <strain evidence="3 4">CECT 7557</strain>
    </source>
</reference>
<dbReference type="EMBL" id="CYSD01000032">
    <property type="protein sequence ID" value="CUH78737.1"/>
    <property type="molecule type" value="Genomic_DNA"/>
</dbReference>
<evidence type="ECO:0000259" key="2">
    <source>
        <dbReference type="Pfam" id="PF00534"/>
    </source>
</evidence>
<evidence type="ECO:0000313" key="4">
    <source>
        <dbReference type="Proteomes" id="UP000052022"/>
    </source>
</evidence>
<dbReference type="GO" id="GO:0102710">
    <property type="term" value="F:D-inositol-3-phosphate glycosyltransferase activity"/>
    <property type="evidence" value="ECO:0007669"/>
    <property type="project" value="UniProtKB-EC"/>
</dbReference>
<protein>
    <submittedName>
        <fullName evidence="3">D-inositol 3-phosphate glycosyltransferase</fullName>
        <ecNumber evidence="3">2.4.1.250</ecNumber>
    </submittedName>
</protein>
<dbReference type="InterPro" id="IPR001296">
    <property type="entry name" value="Glyco_trans_1"/>
</dbReference>
<organism evidence="3 4">
    <name type="scientific">Tritonibacter multivorans</name>
    <dbReference type="NCBI Taxonomy" id="928856"/>
    <lineage>
        <taxon>Bacteria</taxon>
        <taxon>Pseudomonadati</taxon>
        <taxon>Pseudomonadota</taxon>
        <taxon>Alphaproteobacteria</taxon>
        <taxon>Rhodobacterales</taxon>
        <taxon>Paracoccaceae</taxon>
        <taxon>Tritonibacter</taxon>
    </lineage>
</organism>
<evidence type="ECO:0000256" key="1">
    <source>
        <dbReference type="ARBA" id="ARBA00022679"/>
    </source>
</evidence>
<feature type="domain" description="Glycosyl transferase family 1" evidence="2">
    <location>
        <begin position="188"/>
        <end position="336"/>
    </location>
</feature>
<dbReference type="RefSeq" id="WP_058290084.1">
    <property type="nucleotide sequence ID" value="NZ_CYSD01000032.1"/>
</dbReference>
<keyword evidence="3" id="KW-0328">Glycosyltransferase</keyword>
<dbReference type="STRING" id="928856.SAMN04488049_12115"/>
<proteinExistence type="predicted"/>
<dbReference type="EC" id="2.4.1.250" evidence="3"/>
<accession>A0A0N7LZV7</accession>
<dbReference type="CDD" id="cd03809">
    <property type="entry name" value="GT4_MtfB-like"/>
    <property type="match status" value="1"/>
</dbReference>
<gene>
    <name evidence="3" type="primary">mshA_2</name>
    <name evidence="3" type="ORF">TRM7557_02021</name>
</gene>
<dbReference type="Pfam" id="PF00534">
    <property type="entry name" value="Glycos_transf_1"/>
    <property type="match status" value="1"/>
</dbReference>